<dbReference type="InterPro" id="IPR050595">
    <property type="entry name" value="Bact_response_regulator"/>
</dbReference>
<dbReference type="EnsemblBacteria" id="ABF42621">
    <property type="protein sequence ID" value="ABF42621"/>
    <property type="gene ID" value="Acid345_3620"/>
</dbReference>
<evidence type="ECO:0000256" key="2">
    <source>
        <dbReference type="PROSITE-ProRule" id="PRU00169"/>
    </source>
</evidence>
<proteinExistence type="predicted"/>
<keyword evidence="1 2" id="KW-0597">Phosphoprotein</keyword>
<accession>Q1IKH9</accession>
<keyword evidence="5" id="KW-1185">Reference proteome</keyword>
<dbReference type="InterPro" id="IPR001789">
    <property type="entry name" value="Sig_transdc_resp-reg_receiver"/>
</dbReference>
<dbReference type="PROSITE" id="PS50110">
    <property type="entry name" value="RESPONSE_REGULATORY"/>
    <property type="match status" value="1"/>
</dbReference>
<dbReference type="GO" id="GO:0000160">
    <property type="term" value="P:phosphorelay signal transduction system"/>
    <property type="evidence" value="ECO:0007669"/>
    <property type="project" value="InterPro"/>
</dbReference>
<sequence>MSAGNYIFLPPTDALRWFKVLAVFRLSAAQGQTPEFDLPADSLPLRRTPPHEAALILMVDDQPLLREAVCEFLALDGYDVHGANSAGEAIRLLQEGLRPDLLLCDVLLPDVHGATLAREACALVPEMQVLFMSGHTPDILGSEIAPANFLQKPFRLDVLSRRLCSMLFDEMP</sequence>
<dbReference type="EMBL" id="CP000360">
    <property type="protein sequence ID" value="ABF42621.1"/>
    <property type="molecule type" value="Genomic_DNA"/>
</dbReference>
<dbReference type="Proteomes" id="UP000002432">
    <property type="component" value="Chromosome"/>
</dbReference>
<organism evidence="4 5">
    <name type="scientific">Koribacter versatilis (strain Ellin345)</name>
    <dbReference type="NCBI Taxonomy" id="204669"/>
    <lineage>
        <taxon>Bacteria</taxon>
        <taxon>Pseudomonadati</taxon>
        <taxon>Acidobacteriota</taxon>
        <taxon>Terriglobia</taxon>
        <taxon>Terriglobales</taxon>
        <taxon>Candidatus Korobacteraceae</taxon>
        <taxon>Candidatus Korobacter</taxon>
    </lineage>
</organism>
<dbReference type="STRING" id="204669.Acid345_3620"/>
<dbReference type="AlphaFoldDB" id="Q1IKH9"/>
<feature type="domain" description="Response regulatory" evidence="3">
    <location>
        <begin position="55"/>
        <end position="167"/>
    </location>
</feature>
<dbReference type="PANTHER" id="PTHR44591">
    <property type="entry name" value="STRESS RESPONSE REGULATOR PROTEIN 1"/>
    <property type="match status" value="1"/>
</dbReference>
<dbReference type="Gene3D" id="3.40.50.2300">
    <property type="match status" value="1"/>
</dbReference>
<evidence type="ECO:0000256" key="1">
    <source>
        <dbReference type="ARBA" id="ARBA00022553"/>
    </source>
</evidence>
<evidence type="ECO:0000313" key="5">
    <source>
        <dbReference type="Proteomes" id="UP000002432"/>
    </source>
</evidence>
<dbReference type="eggNOG" id="COG0784">
    <property type="taxonomic scope" value="Bacteria"/>
</dbReference>
<protein>
    <submittedName>
        <fullName evidence="4">Response regulator receiver protein</fullName>
    </submittedName>
</protein>
<gene>
    <name evidence="4" type="ordered locus">Acid345_3620</name>
</gene>
<evidence type="ECO:0000313" key="4">
    <source>
        <dbReference type="EMBL" id="ABF42621.1"/>
    </source>
</evidence>
<dbReference type="Pfam" id="PF00072">
    <property type="entry name" value="Response_reg"/>
    <property type="match status" value="1"/>
</dbReference>
<evidence type="ECO:0000259" key="3">
    <source>
        <dbReference type="PROSITE" id="PS50110"/>
    </source>
</evidence>
<dbReference type="PANTHER" id="PTHR44591:SF3">
    <property type="entry name" value="RESPONSE REGULATORY DOMAIN-CONTAINING PROTEIN"/>
    <property type="match status" value="1"/>
</dbReference>
<dbReference type="KEGG" id="aba:Acid345_3620"/>
<reference evidence="4 5" key="1">
    <citation type="journal article" date="2009" name="Appl. Environ. Microbiol.">
        <title>Three genomes from the phylum Acidobacteria provide insight into the lifestyles of these microorganisms in soils.</title>
        <authorList>
            <person name="Ward N.L."/>
            <person name="Challacombe J.F."/>
            <person name="Janssen P.H."/>
            <person name="Henrissat B."/>
            <person name="Coutinho P.M."/>
            <person name="Wu M."/>
            <person name="Xie G."/>
            <person name="Haft D.H."/>
            <person name="Sait M."/>
            <person name="Badger J."/>
            <person name="Barabote R.D."/>
            <person name="Bradley B."/>
            <person name="Brettin T.S."/>
            <person name="Brinkac L.M."/>
            <person name="Bruce D."/>
            <person name="Creasy T."/>
            <person name="Daugherty S.C."/>
            <person name="Davidsen T.M."/>
            <person name="DeBoy R.T."/>
            <person name="Detter J.C."/>
            <person name="Dodson R.J."/>
            <person name="Durkin A.S."/>
            <person name="Ganapathy A."/>
            <person name="Gwinn-Giglio M."/>
            <person name="Han C.S."/>
            <person name="Khouri H."/>
            <person name="Kiss H."/>
            <person name="Kothari S.P."/>
            <person name="Madupu R."/>
            <person name="Nelson K.E."/>
            <person name="Nelson W.C."/>
            <person name="Paulsen I."/>
            <person name="Penn K."/>
            <person name="Ren Q."/>
            <person name="Rosovitz M.J."/>
            <person name="Selengut J.D."/>
            <person name="Shrivastava S."/>
            <person name="Sullivan S.A."/>
            <person name="Tapia R."/>
            <person name="Thompson L.S."/>
            <person name="Watkins K.L."/>
            <person name="Yang Q."/>
            <person name="Yu C."/>
            <person name="Zafar N."/>
            <person name="Zhou L."/>
            <person name="Kuske C.R."/>
        </authorList>
    </citation>
    <scope>NUCLEOTIDE SEQUENCE [LARGE SCALE GENOMIC DNA]</scope>
    <source>
        <strain evidence="4 5">Ellin345</strain>
    </source>
</reference>
<dbReference type="InterPro" id="IPR011006">
    <property type="entry name" value="CheY-like_superfamily"/>
</dbReference>
<dbReference type="SMART" id="SM00448">
    <property type="entry name" value="REC"/>
    <property type="match status" value="1"/>
</dbReference>
<dbReference type="SUPFAM" id="SSF52172">
    <property type="entry name" value="CheY-like"/>
    <property type="match status" value="1"/>
</dbReference>
<dbReference type="HOGENOM" id="CLU_1553250_0_0_0"/>
<feature type="modified residue" description="4-aspartylphosphate" evidence="2">
    <location>
        <position position="105"/>
    </location>
</feature>
<dbReference type="RefSeq" id="WP_011524420.1">
    <property type="nucleotide sequence ID" value="NC_008009.1"/>
</dbReference>
<dbReference type="OrthoDB" id="9784719at2"/>
<name>Q1IKH9_KORVE</name>